<feature type="region of interest" description="Disordered" evidence="3">
    <location>
        <begin position="343"/>
        <end position="433"/>
    </location>
</feature>
<dbReference type="EMBL" id="CVMT01000012">
    <property type="protein sequence ID" value="CRG92388.1"/>
    <property type="molecule type" value="Genomic_DNA"/>
</dbReference>
<dbReference type="InterPro" id="IPR002347">
    <property type="entry name" value="SDR_fam"/>
</dbReference>
<keyword evidence="5" id="KW-1185">Reference proteome</keyword>
<dbReference type="PANTHER" id="PTHR43157:SF31">
    <property type="entry name" value="PHOSPHATIDYLINOSITOL-GLYCAN BIOSYNTHESIS CLASS F PROTEIN"/>
    <property type="match status" value="1"/>
</dbReference>
<evidence type="ECO:0000313" key="4">
    <source>
        <dbReference type="EMBL" id="CRG92388.1"/>
    </source>
</evidence>
<dbReference type="OrthoDB" id="4227233at2759"/>
<dbReference type="Gene3D" id="3.40.50.720">
    <property type="entry name" value="NAD(P)-binding Rossmann-like Domain"/>
    <property type="match status" value="1"/>
</dbReference>
<dbReference type="PRINTS" id="PR00081">
    <property type="entry name" value="GDHRDH"/>
</dbReference>
<evidence type="ECO:0000256" key="2">
    <source>
        <dbReference type="ARBA" id="ARBA00023002"/>
    </source>
</evidence>
<dbReference type="PANTHER" id="PTHR43157">
    <property type="entry name" value="PHOSPHATIDYLINOSITOL-GLYCAN BIOSYNTHESIS CLASS F PROTEIN-RELATED"/>
    <property type="match status" value="1"/>
</dbReference>
<dbReference type="AlphaFoldDB" id="A0A0U1M9Z2"/>
<dbReference type="SUPFAM" id="SSF51735">
    <property type="entry name" value="NAD(P)-binding Rossmann-fold domains"/>
    <property type="match status" value="1"/>
</dbReference>
<comment type="similarity">
    <text evidence="1">Belongs to the short-chain dehydrogenases/reductases (SDR) family.</text>
</comment>
<proteinExistence type="inferred from homology"/>
<evidence type="ECO:0000313" key="5">
    <source>
        <dbReference type="Proteomes" id="UP000054383"/>
    </source>
</evidence>
<gene>
    <name evidence="4" type="ORF">PISL3812_09447</name>
</gene>
<accession>A0A0U1M9Z2</accession>
<evidence type="ECO:0000256" key="1">
    <source>
        <dbReference type="ARBA" id="ARBA00006484"/>
    </source>
</evidence>
<reference evidence="4 5" key="1">
    <citation type="submission" date="2015-04" db="EMBL/GenBank/DDBJ databases">
        <authorList>
            <person name="Syromyatnikov M.Y."/>
            <person name="Popov V.N."/>
        </authorList>
    </citation>
    <scope>NUCLEOTIDE SEQUENCE [LARGE SCALE GENOMIC DNA]</scope>
    <source>
        <strain evidence="4">WF-38-12</strain>
    </source>
</reference>
<dbReference type="InterPro" id="IPR036291">
    <property type="entry name" value="NAD(P)-bd_dom_sf"/>
</dbReference>
<dbReference type="Proteomes" id="UP000054383">
    <property type="component" value="Unassembled WGS sequence"/>
</dbReference>
<keyword evidence="2" id="KW-0560">Oxidoreductase</keyword>
<dbReference type="GO" id="GO:0016491">
    <property type="term" value="F:oxidoreductase activity"/>
    <property type="evidence" value="ECO:0007669"/>
    <property type="project" value="UniProtKB-KW"/>
</dbReference>
<feature type="compositionally biased region" description="Polar residues" evidence="3">
    <location>
        <begin position="405"/>
        <end position="415"/>
    </location>
</feature>
<sequence>MTFIGYLFRQIFVHPRQLPHLDLSGKTILITGASSGIGREAATKCAQYYASRLILAVRNVAKGEEVKNQILQQTNSPSPLATSQMKSCNIEIWQLDLTEPSSVVKFGQRAQSLDNLDVAILNAGVFSFTFTTAPATGHETMLQVNHLSNALLSALLLPVLQKTAQVQGHPSRLTFTSSEMHMWTPFEEGTKPSIFDAINDSDQFELWSSYANSKLLNVFWAQELCRRVKADEVVINLLNPGSVNSGLHRDFNKAVQMFDKIVGRTPDEGARLLLDAALVQSVSTHGKYLSENKITPTGDVVRKDDKGKLRIKVWKETVEELQRYVSLTELSVFKYAPGVADRCSYQQSQPGPSPSRARGKTSDSDSLDVDESGELGYMKHGPGALRELDSANSVSRPEKKRVDITYSSQQNQRTMQRMLPKKSMGSKNWKKDQYDSSTVAHSIQMFEENVVRQVPPALSVTNTDKTWDISLPSLAVKRETLHMAIYSAVAGLYRGFANPWKLATKATGISDEDRGCEDLNILSYSNLMTELCKVLDSSMKLYDMQSSSQTEGFFMAPMSMIEALSQLGLCFRASRSCQAATWSFRNPEMARKIDHQLRFYVCEKFQLAFRMLEDHSLKSKIAQHGARILSEIALEIGSYYEKEQTVFLPAESPSSYEQLGEAFDWTQFLTSPDRSWFFEDFFSGVGIDISMGTCKS</sequence>
<dbReference type="STRING" id="28573.A0A0U1M9Z2"/>
<protein>
    <submittedName>
        <fullName evidence="4">RNA replicase polyprotein</fullName>
    </submittedName>
</protein>
<evidence type="ECO:0000256" key="3">
    <source>
        <dbReference type="SAM" id="MobiDB-lite"/>
    </source>
</evidence>
<name>A0A0U1M9Z2_TALIS</name>
<dbReference type="Pfam" id="PF00106">
    <property type="entry name" value="adh_short"/>
    <property type="match status" value="1"/>
</dbReference>
<organism evidence="4 5">
    <name type="scientific">Talaromyces islandicus</name>
    <name type="common">Penicillium islandicum</name>
    <dbReference type="NCBI Taxonomy" id="28573"/>
    <lineage>
        <taxon>Eukaryota</taxon>
        <taxon>Fungi</taxon>
        <taxon>Dikarya</taxon>
        <taxon>Ascomycota</taxon>
        <taxon>Pezizomycotina</taxon>
        <taxon>Eurotiomycetes</taxon>
        <taxon>Eurotiomycetidae</taxon>
        <taxon>Eurotiales</taxon>
        <taxon>Trichocomaceae</taxon>
        <taxon>Talaromyces</taxon>
        <taxon>Talaromyces sect. Islandici</taxon>
    </lineage>
</organism>